<feature type="transmembrane region" description="Helical" evidence="5">
    <location>
        <begin position="21"/>
        <end position="43"/>
    </location>
</feature>
<keyword evidence="4 5" id="KW-0472">Membrane</keyword>
<feature type="domain" description="ABC transmembrane type-2" evidence="6">
    <location>
        <begin position="21"/>
        <end position="248"/>
    </location>
</feature>
<dbReference type="GO" id="GO:0043190">
    <property type="term" value="C:ATP-binding cassette (ABC) transporter complex"/>
    <property type="evidence" value="ECO:0007669"/>
    <property type="project" value="InterPro"/>
</dbReference>
<dbReference type="PANTHER" id="PTHR43027:SF2">
    <property type="entry name" value="TRANSPORT PERMEASE PROTEIN"/>
    <property type="match status" value="1"/>
</dbReference>
<protein>
    <recommendedName>
        <fullName evidence="5">Transport permease protein</fullName>
    </recommendedName>
</protein>
<dbReference type="PROSITE" id="PS51012">
    <property type="entry name" value="ABC_TM2"/>
    <property type="match status" value="1"/>
</dbReference>
<dbReference type="EMBL" id="CACRTR010000009">
    <property type="protein sequence ID" value="VYU25738.1"/>
    <property type="molecule type" value="Genomic_DNA"/>
</dbReference>
<dbReference type="Pfam" id="PF01061">
    <property type="entry name" value="ABC2_membrane"/>
    <property type="match status" value="1"/>
</dbReference>
<feature type="transmembrane region" description="Helical" evidence="5">
    <location>
        <begin position="169"/>
        <end position="188"/>
    </location>
</feature>
<evidence type="ECO:0000259" key="6">
    <source>
        <dbReference type="PROSITE" id="PS51012"/>
    </source>
</evidence>
<feature type="transmembrane region" description="Helical" evidence="5">
    <location>
        <begin position="135"/>
        <end position="157"/>
    </location>
</feature>
<keyword evidence="2 5" id="KW-0812">Transmembrane</keyword>
<comment type="similarity">
    <text evidence="5">Belongs to the ABC-2 integral membrane protein family.</text>
</comment>
<comment type="subcellular location">
    <subcellularLocation>
        <location evidence="5">Cell membrane</location>
        <topology evidence="5">Multi-pass membrane protein</topology>
    </subcellularLocation>
    <subcellularLocation>
        <location evidence="1">Membrane</location>
        <topology evidence="1">Multi-pass membrane protein</topology>
    </subcellularLocation>
</comment>
<dbReference type="GO" id="GO:0140359">
    <property type="term" value="F:ABC-type transporter activity"/>
    <property type="evidence" value="ECO:0007669"/>
    <property type="project" value="InterPro"/>
</dbReference>
<accession>A0A6N3DEI9</accession>
<dbReference type="PIRSF" id="PIRSF006648">
    <property type="entry name" value="DrrB"/>
    <property type="match status" value="1"/>
</dbReference>
<evidence type="ECO:0000256" key="5">
    <source>
        <dbReference type="RuleBase" id="RU361157"/>
    </source>
</evidence>
<feature type="transmembrane region" description="Helical" evidence="5">
    <location>
        <begin position="223"/>
        <end position="243"/>
    </location>
</feature>
<feature type="transmembrane region" description="Helical" evidence="5">
    <location>
        <begin position="100"/>
        <end position="123"/>
    </location>
</feature>
<keyword evidence="3 5" id="KW-1133">Transmembrane helix</keyword>
<evidence type="ECO:0000256" key="1">
    <source>
        <dbReference type="ARBA" id="ARBA00004141"/>
    </source>
</evidence>
<evidence type="ECO:0000256" key="2">
    <source>
        <dbReference type="ARBA" id="ARBA00022692"/>
    </source>
</evidence>
<dbReference type="PRINTS" id="PR00164">
    <property type="entry name" value="ABC2TRNSPORT"/>
</dbReference>
<reference evidence="7" key="1">
    <citation type="submission" date="2019-11" db="EMBL/GenBank/DDBJ databases">
        <authorList>
            <person name="Feng L."/>
        </authorList>
    </citation>
    <scope>NUCLEOTIDE SEQUENCE</scope>
    <source>
        <strain evidence="7">ElimosumLFYP34</strain>
    </source>
</reference>
<evidence type="ECO:0000256" key="3">
    <source>
        <dbReference type="ARBA" id="ARBA00022989"/>
    </source>
</evidence>
<feature type="transmembrane region" description="Helical" evidence="5">
    <location>
        <begin position="55"/>
        <end position="79"/>
    </location>
</feature>
<dbReference type="InterPro" id="IPR013525">
    <property type="entry name" value="ABC2_TM"/>
</dbReference>
<organism evidence="7">
    <name type="scientific">Eubacterium limosum</name>
    <dbReference type="NCBI Taxonomy" id="1736"/>
    <lineage>
        <taxon>Bacteria</taxon>
        <taxon>Bacillati</taxon>
        <taxon>Bacillota</taxon>
        <taxon>Clostridia</taxon>
        <taxon>Eubacteriales</taxon>
        <taxon>Eubacteriaceae</taxon>
        <taxon>Eubacterium</taxon>
    </lineage>
</organism>
<sequence>MMRAFKSLFWIEFKLSVRAMNLVLFGLFSPAVVAVIIGVIYGAKPAFDGAGYSFMAQSFGALSGIGICATGLMGLPLALADYRHRKILKRFEVTPVSPGMLLFVQVAVNFVYALAAMAMVYGICRMFGGGWEGGSFLYFGLSFLLVTVSIYSLGMLVASVAGNIKTANLLCTVLYFPMLIFSGATLPYEVMPPALQHVADIMPMTQGVKLMKNAALGLPIENAAVPVAVMVILAVICVVYPSVFSDGNKIP</sequence>
<name>A0A6N3DEI9_EUBLI</name>
<keyword evidence="5" id="KW-0813">Transport</keyword>
<proteinExistence type="inferred from homology"/>
<dbReference type="AlphaFoldDB" id="A0A6N3DEI9"/>
<evidence type="ECO:0000256" key="4">
    <source>
        <dbReference type="ARBA" id="ARBA00023136"/>
    </source>
</evidence>
<dbReference type="InterPro" id="IPR047817">
    <property type="entry name" value="ABC2_TM_bact-type"/>
</dbReference>
<keyword evidence="5" id="KW-1003">Cell membrane</keyword>
<dbReference type="PANTHER" id="PTHR43027">
    <property type="entry name" value="DOXORUBICIN RESISTANCE ABC TRANSPORTER PERMEASE PROTEIN DRRC-RELATED"/>
    <property type="match status" value="1"/>
</dbReference>
<dbReference type="InterPro" id="IPR000412">
    <property type="entry name" value="ABC_2_transport"/>
</dbReference>
<dbReference type="InterPro" id="IPR052902">
    <property type="entry name" value="ABC-2_transporter"/>
</dbReference>
<evidence type="ECO:0000313" key="7">
    <source>
        <dbReference type="EMBL" id="VYU25738.1"/>
    </source>
</evidence>
<gene>
    <name evidence="7" type="ORF">ELLFYP34_03068</name>
</gene>